<gene>
    <name evidence="1" type="ORF">MRB53_004076</name>
</gene>
<proteinExistence type="predicted"/>
<keyword evidence="2" id="KW-1185">Reference proteome</keyword>
<dbReference type="EMBL" id="CM056809">
    <property type="protein sequence ID" value="KAJ8651053.1"/>
    <property type="molecule type" value="Genomic_DNA"/>
</dbReference>
<name>A0ACC2MZH9_PERAE</name>
<reference evidence="1 2" key="1">
    <citation type="journal article" date="2022" name="Hortic Res">
        <title>A haplotype resolved chromosomal level avocado genome allows analysis of novel avocado genes.</title>
        <authorList>
            <person name="Nath O."/>
            <person name="Fletcher S.J."/>
            <person name="Hayward A."/>
            <person name="Shaw L.M."/>
            <person name="Masouleh A.K."/>
            <person name="Furtado A."/>
            <person name="Henry R.J."/>
            <person name="Mitter N."/>
        </authorList>
    </citation>
    <scope>NUCLEOTIDE SEQUENCE [LARGE SCALE GENOMIC DNA]</scope>
    <source>
        <strain evidence="2">cv. Hass</strain>
    </source>
</reference>
<evidence type="ECO:0000313" key="2">
    <source>
        <dbReference type="Proteomes" id="UP001234297"/>
    </source>
</evidence>
<comment type="caution">
    <text evidence="1">The sequence shown here is derived from an EMBL/GenBank/DDBJ whole genome shotgun (WGS) entry which is preliminary data.</text>
</comment>
<accession>A0ACC2MZH9</accession>
<protein>
    <submittedName>
        <fullName evidence="1">Uncharacterized protein</fullName>
    </submittedName>
</protein>
<evidence type="ECO:0000313" key="1">
    <source>
        <dbReference type="EMBL" id="KAJ8651053.1"/>
    </source>
</evidence>
<sequence length="186" mass="20403">MCTGSIQRRVHIDSLCSPDLSIGLLGAFSHCIIDDRKGAKISYSCFFASLGHRDRSRVLSDEEVMEVMKRSWRVDGGDEQMVGVDSLSSRSAIYDADSSNRAPFTVLYRNSTTETGLSYKYQKSASKTPISVSASPPPFSEIIELQTTDLLESDLNPLGIQSFSLDSELIACKEIGSSSMRSNSRV</sequence>
<dbReference type="Proteomes" id="UP001234297">
    <property type="component" value="Chromosome 1"/>
</dbReference>
<organism evidence="1 2">
    <name type="scientific">Persea americana</name>
    <name type="common">Avocado</name>
    <dbReference type="NCBI Taxonomy" id="3435"/>
    <lineage>
        <taxon>Eukaryota</taxon>
        <taxon>Viridiplantae</taxon>
        <taxon>Streptophyta</taxon>
        <taxon>Embryophyta</taxon>
        <taxon>Tracheophyta</taxon>
        <taxon>Spermatophyta</taxon>
        <taxon>Magnoliopsida</taxon>
        <taxon>Magnoliidae</taxon>
        <taxon>Laurales</taxon>
        <taxon>Lauraceae</taxon>
        <taxon>Persea</taxon>
    </lineage>
</organism>